<evidence type="ECO:0000313" key="4">
    <source>
        <dbReference type="Proteomes" id="UP000494040"/>
    </source>
</evidence>
<reference evidence="3" key="1">
    <citation type="submission" date="2022-01" db="UniProtKB">
        <authorList>
            <consortium name="EnsemblMetazoa"/>
        </authorList>
    </citation>
    <scope>IDENTIFICATION</scope>
</reference>
<organism evidence="3 4">
    <name type="scientific">Cimex lectularius</name>
    <name type="common">Bed bug</name>
    <name type="synonym">Acanthia lectularia</name>
    <dbReference type="NCBI Taxonomy" id="79782"/>
    <lineage>
        <taxon>Eukaryota</taxon>
        <taxon>Metazoa</taxon>
        <taxon>Ecdysozoa</taxon>
        <taxon>Arthropoda</taxon>
        <taxon>Hexapoda</taxon>
        <taxon>Insecta</taxon>
        <taxon>Pterygota</taxon>
        <taxon>Neoptera</taxon>
        <taxon>Paraneoptera</taxon>
        <taxon>Hemiptera</taxon>
        <taxon>Heteroptera</taxon>
        <taxon>Panheteroptera</taxon>
        <taxon>Cimicomorpha</taxon>
        <taxon>Cimicidae</taxon>
        <taxon>Cimex</taxon>
    </lineage>
</organism>
<dbReference type="Gene3D" id="2.120.10.80">
    <property type="entry name" value="Kelch-type beta propeller"/>
    <property type="match status" value="2"/>
</dbReference>
<dbReference type="PANTHER" id="PTHR46228">
    <property type="entry name" value="KELCH DOMAIN-CONTAINING PROTEIN"/>
    <property type="match status" value="1"/>
</dbReference>
<evidence type="ECO:0000256" key="2">
    <source>
        <dbReference type="ARBA" id="ARBA00022737"/>
    </source>
</evidence>
<evidence type="ECO:0000256" key="1">
    <source>
        <dbReference type="ARBA" id="ARBA00022441"/>
    </source>
</evidence>
<dbReference type="Pfam" id="PF24681">
    <property type="entry name" value="Kelch_KLHDC2_KLHL20_DRC7"/>
    <property type="match status" value="1"/>
</dbReference>
<keyword evidence="1" id="KW-0880">Kelch repeat</keyword>
<dbReference type="Proteomes" id="UP000494040">
    <property type="component" value="Unassembled WGS sequence"/>
</dbReference>
<dbReference type="EnsemblMetazoa" id="XM_014387111.2">
    <property type="protein sequence ID" value="XP_014242597.1"/>
    <property type="gene ID" value="LOC106662785"/>
</dbReference>
<protein>
    <submittedName>
        <fullName evidence="3">Uncharacterized protein</fullName>
    </submittedName>
</protein>
<dbReference type="OMA" id="FLNGHMY"/>
<evidence type="ECO:0000313" key="3">
    <source>
        <dbReference type="EnsemblMetazoa" id="XP_014242597.1"/>
    </source>
</evidence>
<dbReference type="GeneID" id="106662785"/>
<dbReference type="InterPro" id="IPR015915">
    <property type="entry name" value="Kelch-typ_b-propeller"/>
</dbReference>
<keyword evidence="2" id="KW-0677">Repeat</keyword>
<sequence length="394" mass="44526">MNFGREEIQELHKRVGHVTVAYKHLIVVWGGVLFQRYQTNFRNDKTILAEQIWFYNTLTELWTLAECTGDVPLGHSGSTGVVCGDFLYLFGGLFGENSEFKYSNGLYRLNLKTLVWTQLNPTGPAPKKCDKGVGWEYKNKLYFFGGYGEGPSSLQRNIESTFLLDINNQGFMGWNNQFICYDPEENAWSIPKVKGVPPNPRAAHAADIIGHLAFISGGREGDTRNNDLYCINMETFTWSSNLNSGKESNEVPGGLSWHSFSFVSPNKAVLYGGLKQYGSPSLEWWECTISENNEVSWKVLPKLMNPLIWHKAAYSKITGEVIIVGGVHDSPYERNEKDCEDKKLVVLAYQPISLFRLCLNVIVSDKALQLFADILPKPLMDLVAYRSEQSTYLL</sequence>
<name>A0A8I6RF08_CIMLE</name>
<dbReference type="KEGG" id="clec:106662785"/>
<keyword evidence="4" id="KW-1185">Reference proteome</keyword>
<proteinExistence type="predicted"/>
<dbReference type="RefSeq" id="XP_014242597.1">
    <property type="nucleotide sequence ID" value="XM_014387111.2"/>
</dbReference>
<dbReference type="SUPFAM" id="SSF117281">
    <property type="entry name" value="Kelch motif"/>
    <property type="match status" value="1"/>
</dbReference>
<dbReference type="OrthoDB" id="432528at2759"/>
<dbReference type="PANTHER" id="PTHR46228:SF2">
    <property type="entry name" value="KELCH REPEAT PROTEIN (AFU_ORTHOLOGUE AFUA_4G14350)"/>
    <property type="match status" value="1"/>
</dbReference>
<accession>A0A8I6RF08</accession>
<dbReference type="AlphaFoldDB" id="A0A8I6RF08"/>